<dbReference type="CDD" id="cd13582">
    <property type="entry name" value="PBP2_AlgQ_like_3"/>
    <property type="match status" value="1"/>
</dbReference>
<dbReference type="PROSITE" id="PS51257">
    <property type="entry name" value="PROKAR_LIPOPROTEIN"/>
    <property type="match status" value="1"/>
</dbReference>
<gene>
    <name evidence="3" type="ordered locus">Clole_1012</name>
</gene>
<organism evidence="3 4">
    <name type="scientific">Cellulosilyticum lentocellum (strain ATCC 49066 / DSM 5427 / NCIMB 11756 / RHM5)</name>
    <name type="common">Clostridium lentocellum</name>
    <dbReference type="NCBI Taxonomy" id="642492"/>
    <lineage>
        <taxon>Bacteria</taxon>
        <taxon>Bacillati</taxon>
        <taxon>Bacillota</taxon>
        <taxon>Clostridia</taxon>
        <taxon>Lachnospirales</taxon>
        <taxon>Cellulosilyticaceae</taxon>
        <taxon>Cellulosilyticum</taxon>
    </lineage>
</organism>
<dbReference type="SUPFAM" id="SSF53850">
    <property type="entry name" value="Periplasmic binding protein-like II"/>
    <property type="match status" value="1"/>
</dbReference>
<dbReference type="eggNOG" id="COG1653">
    <property type="taxonomic scope" value="Bacteria"/>
</dbReference>
<evidence type="ECO:0000313" key="3">
    <source>
        <dbReference type="EMBL" id="ADZ82744.1"/>
    </source>
</evidence>
<dbReference type="InterPro" id="IPR050490">
    <property type="entry name" value="Bact_solute-bd_prot1"/>
</dbReference>
<feature type="chain" id="PRO_5039659204" evidence="2">
    <location>
        <begin position="24"/>
        <end position="575"/>
    </location>
</feature>
<protein>
    <submittedName>
        <fullName evidence="3">Extracellular solute-binding protein family 1</fullName>
    </submittedName>
</protein>
<dbReference type="InterPro" id="IPR006059">
    <property type="entry name" value="SBP"/>
</dbReference>
<feature type="compositionally biased region" description="Low complexity" evidence="1">
    <location>
        <begin position="33"/>
        <end position="49"/>
    </location>
</feature>
<dbReference type="Proteomes" id="UP000008467">
    <property type="component" value="Chromosome"/>
</dbReference>
<dbReference type="Pfam" id="PF01547">
    <property type="entry name" value="SBP_bac_1"/>
    <property type="match status" value="1"/>
</dbReference>
<dbReference type="STRING" id="642492.Clole_1012"/>
<accession>F2JRD5</accession>
<name>F2JRD5_CELLD</name>
<dbReference type="KEGG" id="cle:Clole_1012"/>
<evidence type="ECO:0000256" key="1">
    <source>
        <dbReference type="SAM" id="MobiDB-lite"/>
    </source>
</evidence>
<evidence type="ECO:0000256" key="2">
    <source>
        <dbReference type="SAM" id="SignalP"/>
    </source>
</evidence>
<dbReference type="HOGENOM" id="CLU_021021_1_1_9"/>
<keyword evidence="4" id="KW-1185">Reference proteome</keyword>
<evidence type="ECO:0000313" key="4">
    <source>
        <dbReference type="Proteomes" id="UP000008467"/>
    </source>
</evidence>
<dbReference type="PANTHER" id="PTHR43649:SF12">
    <property type="entry name" value="DIACETYLCHITOBIOSE BINDING PROTEIN DASA"/>
    <property type="match status" value="1"/>
</dbReference>
<dbReference type="AlphaFoldDB" id="F2JRD5"/>
<reference evidence="3 4" key="1">
    <citation type="journal article" date="2011" name="J. Bacteriol.">
        <title>Complete genome sequence of the cellulose-degrading bacterium Cellulosilyticum lentocellum.</title>
        <authorList>
            <consortium name="US DOE Joint Genome Institute"/>
            <person name="Miller D.A."/>
            <person name="Suen G."/>
            <person name="Bruce D."/>
            <person name="Copeland A."/>
            <person name="Cheng J.F."/>
            <person name="Detter C."/>
            <person name="Goodwin L.A."/>
            <person name="Han C.S."/>
            <person name="Hauser L.J."/>
            <person name="Land M.L."/>
            <person name="Lapidus A."/>
            <person name="Lucas S."/>
            <person name="Meincke L."/>
            <person name="Pitluck S."/>
            <person name="Tapia R."/>
            <person name="Teshima H."/>
            <person name="Woyke T."/>
            <person name="Fox B.G."/>
            <person name="Angert E.R."/>
            <person name="Currie C.R."/>
        </authorList>
    </citation>
    <scope>NUCLEOTIDE SEQUENCE [LARGE SCALE GENOMIC DNA]</scope>
    <source>
        <strain evidence="4">ATCC 49066 / DSM 5427 / NCIMB 11756 / RHM5</strain>
    </source>
</reference>
<dbReference type="PANTHER" id="PTHR43649">
    <property type="entry name" value="ARABINOSE-BINDING PROTEIN-RELATED"/>
    <property type="match status" value="1"/>
</dbReference>
<keyword evidence="2" id="KW-0732">Signal</keyword>
<dbReference type="Gene3D" id="3.40.190.10">
    <property type="entry name" value="Periplasmic binding protein-like II"/>
    <property type="match status" value="2"/>
</dbReference>
<dbReference type="RefSeq" id="WP_013656043.1">
    <property type="nucleotide sequence ID" value="NC_015275.1"/>
</dbReference>
<dbReference type="EMBL" id="CP002582">
    <property type="protein sequence ID" value="ADZ82744.1"/>
    <property type="molecule type" value="Genomic_DNA"/>
</dbReference>
<feature type="region of interest" description="Disordered" evidence="1">
    <location>
        <begin position="27"/>
        <end position="49"/>
    </location>
</feature>
<sequence length="575" mass="62994">MKKRKFVCLLAAMSLFGSMLTGCGGNGGKETVASPEASTEASPSASADASGFVGLEDRTPVTLKIFMKDITEDIEFTDPVAEKIKELTGVTLEIEHAVGGDEQAIPLMIASGDYPDMIFAKGDTGLLVDAGALIPLNDFIEEKGTNTKALYGDMIQRLKYSEADPNIYTMGTYGVHTAAWKTDGVMQIQHAILKDQGYPEIKTIAQYEEAIKAYKDKYPQINGQDTIGLTLMGSDWRWLITVGNVASAASGIPDDGEWAIDDNAQTAVYKYLAPGVKDYMKWLNHMNDIGLLDPESFTQQEDVYFAKLASGRVLGTATPEWGTGESKKALVAAGMEERTTAPLAVTVSEEFTPAVTKDYGFSGGHGIGICASSENQEKAFEFLDWMCSEEAQILINWGLEGENYTYDANGKRQLTPEMAAARISDKDFTKKTGITKYVYPFPQQGNGGIDSTGNRFTLDNKETIIEQMTATEKETLKAYGKELWTDFFPTPEELGVSKHGQAWQFNIPSDGNLQVFNQKSQDYIQQAVTQAILGKPADFDAAWDTILAKLDEIGVEEANAEMTKLTQEKIRFWGN</sequence>
<proteinExistence type="predicted"/>
<feature type="signal peptide" evidence="2">
    <location>
        <begin position="1"/>
        <end position="23"/>
    </location>
</feature>